<protein>
    <submittedName>
        <fullName evidence="1">Uncharacterized protein</fullName>
    </submittedName>
</protein>
<gene>
    <name evidence="1" type="ORF">GCM10014713_67850</name>
</gene>
<dbReference type="RefSeq" id="WP_189205505.1">
    <property type="nucleotide sequence ID" value="NZ_BMQQ01000051.1"/>
</dbReference>
<proteinExistence type="predicted"/>
<reference evidence="1" key="2">
    <citation type="submission" date="2020-09" db="EMBL/GenBank/DDBJ databases">
        <authorList>
            <person name="Sun Q."/>
            <person name="Ohkuma M."/>
        </authorList>
    </citation>
    <scope>NUCLEOTIDE SEQUENCE</scope>
    <source>
        <strain evidence="1">JCM 3172</strain>
    </source>
</reference>
<evidence type="ECO:0000313" key="2">
    <source>
        <dbReference type="Proteomes" id="UP000619486"/>
    </source>
</evidence>
<dbReference type="Pfam" id="PF19979">
    <property type="entry name" value="DUF6415"/>
    <property type="match status" value="1"/>
</dbReference>
<dbReference type="AlphaFoldDB" id="A0A918LXV3"/>
<reference evidence="1" key="1">
    <citation type="journal article" date="2014" name="Int. J. Syst. Evol. Microbiol.">
        <title>Complete genome sequence of Corynebacterium casei LMG S-19264T (=DSM 44701T), isolated from a smear-ripened cheese.</title>
        <authorList>
            <consortium name="US DOE Joint Genome Institute (JGI-PGF)"/>
            <person name="Walter F."/>
            <person name="Albersmeier A."/>
            <person name="Kalinowski J."/>
            <person name="Ruckert C."/>
        </authorList>
    </citation>
    <scope>NUCLEOTIDE SEQUENCE</scope>
    <source>
        <strain evidence="1">JCM 3172</strain>
    </source>
</reference>
<accession>A0A918LXV3</accession>
<dbReference type="InterPro" id="IPR046300">
    <property type="entry name" value="DUF6415"/>
</dbReference>
<organism evidence="1 2">
    <name type="scientific">Streptomyces purpureus</name>
    <dbReference type="NCBI Taxonomy" id="1951"/>
    <lineage>
        <taxon>Bacteria</taxon>
        <taxon>Bacillati</taxon>
        <taxon>Actinomycetota</taxon>
        <taxon>Actinomycetes</taxon>
        <taxon>Kitasatosporales</taxon>
        <taxon>Streptomycetaceae</taxon>
        <taxon>Streptomyces</taxon>
    </lineage>
</organism>
<name>A0A918LXV3_9ACTN</name>
<sequence>MQERHDRPTEYAEVSLGPVLAEFVDAIEEHVEQAAEDDIRRALNMRSHPGDAEVTRLNDRLHMYCQTLAVGVQSIPEQRRTVRGVAALETWASLTEDGPAPGPLGAWSHSHHLAQTARDMLAEIRAYRAQRREAAFVGRPGLPPLAPASERRPR</sequence>
<dbReference type="Proteomes" id="UP000619486">
    <property type="component" value="Unassembled WGS sequence"/>
</dbReference>
<dbReference type="EMBL" id="BMQQ01000051">
    <property type="protein sequence ID" value="GGT65342.1"/>
    <property type="molecule type" value="Genomic_DNA"/>
</dbReference>
<keyword evidence="2" id="KW-1185">Reference proteome</keyword>
<comment type="caution">
    <text evidence="1">The sequence shown here is derived from an EMBL/GenBank/DDBJ whole genome shotgun (WGS) entry which is preliminary data.</text>
</comment>
<evidence type="ECO:0000313" key="1">
    <source>
        <dbReference type="EMBL" id="GGT65342.1"/>
    </source>
</evidence>